<evidence type="ECO:0000313" key="2">
    <source>
        <dbReference type="Proteomes" id="UP000002696"/>
    </source>
</evidence>
<name>D9QNI6_BRESC</name>
<proteinExistence type="predicted"/>
<reference evidence="2" key="1">
    <citation type="journal article" date="2011" name="J. Bacteriol.">
        <title>Genome sequences of eight morphologically diverse alphaproteobacteria.</title>
        <authorList>
            <consortium name="US DOE Joint Genome Institute"/>
            <person name="Brown P.J."/>
            <person name="Kysela D.T."/>
            <person name="Buechlein A."/>
            <person name="Hemmerich C."/>
            <person name="Brun Y.V."/>
        </authorList>
    </citation>
    <scope>NUCLEOTIDE SEQUENCE [LARGE SCALE GENOMIC DNA]</scope>
    <source>
        <strain evidence="2">ATCC 15264 / DSM 4735 / LMG 14903 / NBRC 16000 / CB 81</strain>
    </source>
</reference>
<gene>
    <name evidence="1" type="ordered locus">Bresu_2914</name>
</gene>
<dbReference type="OrthoDB" id="8430915at2"/>
<evidence type="ECO:0000313" key="1">
    <source>
        <dbReference type="EMBL" id="ADL02221.1"/>
    </source>
</evidence>
<keyword evidence="2" id="KW-1185">Reference proteome</keyword>
<organism evidence="1 2">
    <name type="scientific">Brevundimonas subvibrioides (strain ATCC 15264 / DSM 4735 / LMG 14903 / NBRC 16000 / CB 81)</name>
    <name type="common">Caulobacter subvibrioides</name>
    <dbReference type="NCBI Taxonomy" id="633149"/>
    <lineage>
        <taxon>Bacteria</taxon>
        <taxon>Pseudomonadati</taxon>
        <taxon>Pseudomonadota</taxon>
        <taxon>Alphaproteobacteria</taxon>
        <taxon>Caulobacterales</taxon>
        <taxon>Caulobacteraceae</taxon>
        <taxon>Brevundimonas</taxon>
    </lineage>
</organism>
<dbReference type="HOGENOM" id="CLU_632631_0_0_5"/>
<dbReference type="RefSeq" id="WP_013270322.1">
    <property type="nucleotide sequence ID" value="NC_014375.1"/>
</dbReference>
<dbReference type="InParanoid" id="D9QNI6"/>
<dbReference type="Proteomes" id="UP000002696">
    <property type="component" value="Chromosome"/>
</dbReference>
<dbReference type="KEGG" id="bsb:Bresu_2914"/>
<dbReference type="EMBL" id="CP002102">
    <property type="protein sequence ID" value="ADL02221.1"/>
    <property type="molecule type" value="Genomic_DNA"/>
</dbReference>
<accession>D9QNI6</accession>
<dbReference type="AlphaFoldDB" id="D9QNI6"/>
<protein>
    <recommendedName>
        <fullName evidence="3">Apea-like HEPN domain-containing protein</fullName>
    </recommendedName>
</protein>
<evidence type="ECO:0008006" key="3">
    <source>
        <dbReference type="Google" id="ProtNLM"/>
    </source>
</evidence>
<sequence>MSLLGAQDNMFELFRADDGRAVQWSMFVNPQWPDMGGDYQTSGRGFVRSKGMASGLNIALDSIQTFADIDLSDIKEMISGPGWKGTRAHYWFLQRPVGWIPMRRRFSLRNELSAYGDWRRVPKLGIKFRFATMGHARHDPRVSRETELIEIPSLDIEPLAGTDPATFRLLAEDIWFSLRLFLTFRYRQMITPLMESHEREGGLEQTWHVVAVEPRGLRSDDDTPPFYGAVDQIFARVLPALHALKPQRELLHGAAWGYAESFKGAVTESALTSVMEALERLVCAYEEINGLSRDLVSRAAWRPIARSLKAAVDAIDLDKDLRSRIKRGLVAPATLSLQDRLERMAKAYRANWHPEDRTLLEGLGEMIKMRNDIVHGRVVSDIKPVYVELVRARAIFERLFLDVIGCRKRDLSGMAYLIVSEPRPEPRSPNPDD</sequence>